<dbReference type="OrthoDB" id="9813375at2"/>
<dbReference type="FunFam" id="3.40.50.1440:FF:000001">
    <property type="entry name" value="Cell division protein FtsZ"/>
    <property type="match status" value="1"/>
</dbReference>
<evidence type="ECO:0000256" key="1">
    <source>
        <dbReference type="ARBA" id="ARBA00009690"/>
    </source>
</evidence>
<dbReference type="SMART" id="SM00864">
    <property type="entry name" value="Tubulin"/>
    <property type="match status" value="1"/>
</dbReference>
<dbReference type="NCBIfam" id="TIGR00065">
    <property type="entry name" value="ftsZ"/>
    <property type="match status" value="1"/>
</dbReference>
<dbReference type="PROSITE" id="PS01135">
    <property type="entry name" value="FTSZ_2"/>
    <property type="match status" value="1"/>
</dbReference>
<evidence type="ECO:0000259" key="7">
    <source>
        <dbReference type="SMART" id="SM00864"/>
    </source>
</evidence>
<dbReference type="Pfam" id="PF12327">
    <property type="entry name" value="FtsZ_C"/>
    <property type="match status" value="1"/>
</dbReference>
<dbReference type="GO" id="GO:0005525">
    <property type="term" value="F:GTP binding"/>
    <property type="evidence" value="ECO:0007669"/>
    <property type="project" value="UniProtKB-UniRule"/>
</dbReference>
<dbReference type="SUPFAM" id="SSF52490">
    <property type="entry name" value="Tubulin nucleotide-binding domain-like"/>
    <property type="match status" value="1"/>
</dbReference>
<feature type="binding site" evidence="4">
    <location>
        <position position="195"/>
    </location>
    <ligand>
        <name>GTP</name>
        <dbReference type="ChEBI" id="CHEBI:37565"/>
    </ligand>
</feature>
<dbReference type="Gene3D" id="3.30.1330.20">
    <property type="entry name" value="Tubulin/FtsZ, C-terminal domain"/>
    <property type="match status" value="1"/>
</dbReference>
<dbReference type="GO" id="GO:0000917">
    <property type="term" value="P:division septum assembly"/>
    <property type="evidence" value="ECO:0007669"/>
    <property type="project" value="UniProtKB-KW"/>
</dbReference>
<comment type="similarity">
    <text evidence="1 4 6">Belongs to the FtsZ family.</text>
</comment>
<dbReference type="GO" id="GO:0032153">
    <property type="term" value="C:cell division site"/>
    <property type="evidence" value="ECO:0007669"/>
    <property type="project" value="UniProtKB-UniRule"/>
</dbReference>
<feature type="binding site" evidence="4">
    <location>
        <begin position="116"/>
        <end position="118"/>
    </location>
    <ligand>
        <name>GTP</name>
        <dbReference type="ChEBI" id="CHEBI:37565"/>
    </ligand>
</feature>
<protein>
    <recommendedName>
        <fullName evidence="4 5">Cell division protein FtsZ</fullName>
    </recommendedName>
</protein>
<feature type="binding site" evidence="4">
    <location>
        <position position="147"/>
    </location>
    <ligand>
        <name>GTP</name>
        <dbReference type="ChEBI" id="CHEBI:37565"/>
    </ligand>
</feature>
<dbReference type="GO" id="GO:0005737">
    <property type="term" value="C:cytoplasm"/>
    <property type="evidence" value="ECO:0007669"/>
    <property type="project" value="UniProtKB-SubCell"/>
</dbReference>
<sequence>MIQGQMQFDLKEIPNTAGAKIVAVGVGGGGSNMIAHLINTGTHDAITLIAANTDIQHLNNSPAKNKIKLGEKLTKGLGAGMLPEVGKESAQESYEDIKAALQGADIVFVSAGLGGGTGTGAAPVVAQAAQEVGALTIAVVTKPFLMEGNKRSKIAEEGLKELRKHSDGIVVIPNDKLLTIISRSTGIKESFREVDAILARAVNGISNIILGYGENDINTDFADLRTVMKHRGLALMGIGEAQGEDSASEAVKKAIESPLFDNLSIKGAKGVLLSFEMHPDYPLHEIHQALSHVREAASEDADIIFGTHTISDMSKDQLKITIVATGFEKEVINNTTQPSQKIQEPTFFTQQIDTSTIVKISGGEDFDTEDLDKPTWMRKRQD</sequence>
<dbReference type="PANTHER" id="PTHR30314:SF3">
    <property type="entry name" value="MITOCHONDRIAL DIVISION PROTEIN FSZA"/>
    <property type="match status" value="1"/>
</dbReference>
<evidence type="ECO:0000313" key="10">
    <source>
        <dbReference type="Proteomes" id="UP000256695"/>
    </source>
</evidence>
<keyword evidence="4 6" id="KW-0132">Cell division</keyword>
<dbReference type="Proteomes" id="UP000256695">
    <property type="component" value="Unassembled WGS sequence"/>
</dbReference>
<dbReference type="EMBL" id="NXLX01000005">
    <property type="protein sequence ID" value="RDU74109.1"/>
    <property type="molecule type" value="Genomic_DNA"/>
</dbReference>
<dbReference type="InterPro" id="IPR037103">
    <property type="entry name" value="Tubulin/FtsZ-like_C"/>
</dbReference>
<dbReference type="GO" id="GO:0051258">
    <property type="term" value="P:protein polymerization"/>
    <property type="evidence" value="ECO:0007669"/>
    <property type="project" value="UniProtKB-UniRule"/>
</dbReference>
<organism evidence="9 10">
    <name type="scientific">Helicobacter anseris</name>
    <dbReference type="NCBI Taxonomy" id="375926"/>
    <lineage>
        <taxon>Bacteria</taxon>
        <taxon>Pseudomonadati</taxon>
        <taxon>Campylobacterota</taxon>
        <taxon>Epsilonproteobacteria</taxon>
        <taxon>Campylobacterales</taxon>
        <taxon>Helicobacteraceae</taxon>
        <taxon>Helicobacter</taxon>
    </lineage>
</organism>
<evidence type="ECO:0000256" key="3">
    <source>
        <dbReference type="ARBA" id="ARBA00023134"/>
    </source>
</evidence>
<dbReference type="InterPro" id="IPR003008">
    <property type="entry name" value="Tubulin_FtsZ_GTPase"/>
</dbReference>
<comment type="function">
    <text evidence="4 6">Essential cell division protein that forms a contractile ring structure (Z ring) at the future cell division site. The regulation of the ring assembly controls the timing and the location of cell division. One of the functions of the FtsZ ring is to recruit other cell division proteins to the septum to produce a new cell wall between the dividing cells. Binds GTP and shows GTPase activity.</text>
</comment>
<feature type="domain" description="Tubulin/FtsZ GTPase" evidence="7">
    <location>
        <begin position="20"/>
        <end position="213"/>
    </location>
</feature>
<dbReference type="InterPro" id="IPR020805">
    <property type="entry name" value="Cell_div_FtsZ_CS"/>
</dbReference>
<dbReference type="InterPro" id="IPR036525">
    <property type="entry name" value="Tubulin/FtsZ_GTPase_sf"/>
</dbReference>
<dbReference type="HAMAP" id="MF_00909">
    <property type="entry name" value="FtsZ"/>
    <property type="match status" value="1"/>
</dbReference>
<dbReference type="Pfam" id="PF00091">
    <property type="entry name" value="Tubulin"/>
    <property type="match status" value="1"/>
</dbReference>
<feature type="binding site" evidence="4">
    <location>
        <position position="151"/>
    </location>
    <ligand>
        <name>GTP</name>
        <dbReference type="ChEBI" id="CHEBI:37565"/>
    </ligand>
</feature>
<dbReference type="PRINTS" id="PR00423">
    <property type="entry name" value="CELLDVISFTSZ"/>
</dbReference>
<gene>
    <name evidence="4" type="primary">ftsZ</name>
    <name evidence="9" type="ORF">CQA57_03190</name>
</gene>
<dbReference type="InterPro" id="IPR000158">
    <property type="entry name" value="Cell_div_FtsZ"/>
</dbReference>
<dbReference type="InterPro" id="IPR024757">
    <property type="entry name" value="FtsZ_C"/>
</dbReference>
<keyword evidence="3 4" id="KW-0342">GTP-binding</keyword>
<keyword evidence="2 4" id="KW-0547">Nucleotide-binding</keyword>
<dbReference type="InterPro" id="IPR018316">
    <property type="entry name" value="Tubulin/FtsZ_2-layer-sand-dom"/>
</dbReference>
<comment type="subunit">
    <text evidence="4">Homodimer. Polymerizes to form a dynamic ring structure in a strictly GTP-dependent manner. Interacts directly with several other division proteins.</text>
</comment>
<keyword evidence="4 6" id="KW-0717">Septation</keyword>
<name>A0A3D8J9E3_9HELI</name>
<evidence type="ECO:0000313" key="9">
    <source>
        <dbReference type="EMBL" id="RDU74109.1"/>
    </source>
</evidence>
<keyword evidence="4 6" id="KW-0131">Cell cycle</keyword>
<dbReference type="RefSeq" id="WP_115578791.1">
    <property type="nucleotide sequence ID" value="NZ_NXLX01000005.1"/>
</dbReference>
<dbReference type="GO" id="GO:0043093">
    <property type="term" value="P:FtsZ-dependent cytokinesis"/>
    <property type="evidence" value="ECO:0007669"/>
    <property type="project" value="UniProtKB-UniRule"/>
</dbReference>
<dbReference type="GO" id="GO:0003924">
    <property type="term" value="F:GTPase activity"/>
    <property type="evidence" value="ECO:0007669"/>
    <property type="project" value="UniProtKB-UniRule"/>
</dbReference>
<evidence type="ECO:0000256" key="2">
    <source>
        <dbReference type="ARBA" id="ARBA00022741"/>
    </source>
</evidence>
<dbReference type="PANTHER" id="PTHR30314">
    <property type="entry name" value="CELL DIVISION PROTEIN FTSZ-RELATED"/>
    <property type="match status" value="1"/>
</dbReference>
<dbReference type="InterPro" id="IPR008280">
    <property type="entry name" value="Tub_FtsZ_C"/>
</dbReference>
<evidence type="ECO:0000256" key="5">
    <source>
        <dbReference type="NCBIfam" id="TIGR00065"/>
    </source>
</evidence>
<feature type="domain" description="Tubulin/FtsZ 2-layer sandwich" evidence="8">
    <location>
        <begin position="217"/>
        <end position="336"/>
    </location>
</feature>
<comment type="caution">
    <text evidence="9">The sequence shown here is derived from an EMBL/GenBank/DDBJ whole genome shotgun (WGS) entry which is preliminary data.</text>
</comment>
<dbReference type="CDD" id="cd02201">
    <property type="entry name" value="FtsZ_type1"/>
    <property type="match status" value="1"/>
</dbReference>
<evidence type="ECO:0000256" key="6">
    <source>
        <dbReference type="RuleBase" id="RU000631"/>
    </source>
</evidence>
<proteinExistence type="inferred from homology"/>
<accession>A0A3D8J9E3</accession>
<evidence type="ECO:0000259" key="8">
    <source>
        <dbReference type="SMART" id="SM00865"/>
    </source>
</evidence>
<dbReference type="Gene3D" id="3.40.50.1440">
    <property type="entry name" value="Tubulin/FtsZ, GTPase domain"/>
    <property type="match status" value="1"/>
</dbReference>
<comment type="subcellular location">
    <subcellularLocation>
        <location evidence="4">Cytoplasm</location>
    </subcellularLocation>
    <text evidence="4">Assembles at midcell at the inner surface of the cytoplasmic membrane.</text>
</comment>
<reference evidence="9 10" key="1">
    <citation type="submission" date="2018-04" db="EMBL/GenBank/DDBJ databases">
        <title>Novel Campyloabacter and Helicobacter Species and Strains.</title>
        <authorList>
            <person name="Mannion A.J."/>
            <person name="Shen Z."/>
            <person name="Fox J.G."/>
        </authorList>
    </citation>
    <scope>NUCLEOTIDE SEQUENCE [LARGE SCALE GENOMIC DNA]</scope>
    <source>
        <strain evidence="9 10">MIT 04-9362</strain>
    </source>
</reference>
<dbReference type="InterPro" id="IPR045061">
    <property type="entry name" value="FtsZ/CetZ"/>
</dbReference>
<keyword evidence="4" id="KW-0963">Cytoplasm</keyword>
<dbReference type="SMART" id="SM00865">
    <property type="entry name" value="Tubulin_C"/>
    <property type="match status" value="1"/>
</dbReference>
<feature type="binding site" evidence="4">
    <location>
        <begin position="28"/>
        <end position="32"/>
    </location>
    <ligand>
        <name>GTP</name>
        <dbReference type="ChEBI" id="CHEBI:37565"/>
    </ligand>
</feature>
<dbReference type="SUPFAM" id="SSF55307">
    <property type="entry name" value="Tubulin C-terminal domain-like"/>
    <property type="match status" value="1"/>
</dbReference>
<keyword evidence="10" id="KW-1185">Reference proteome</keyword>
<evidence type="ECO:0000256" key="4">
    <source>
        <dbReference type="HAMAP-Rule" id="MF_00909"/>
    </source>
</evidence>
<dbReference type="AlphaFoldDB" id="A0A3D8J9E3"/>